<dbReference type="RefSeq" id="WP_211873629.1">
    <property type="nucleotide sequence ID" value="NZ_JAAEDH010000006.1"/>
</dbReference>
<dbReference type="AlphaFoldDB" id="A0AAF1JVU9"/>
<dbReference type="Gene3D" id="3.10.490.10">
    <property type="entry name" value="Gamma-glutamyl cyclotransferase-like"/>
    <property type="match status" value="1"/>
</dbReference>
<sequence>MTGPPIFLYGTLLDARTLALRSGDARLALRGLPAVLLGHRRVRLRGTPYPTLRKDRAAALAGELIRPSAAALRRLAAYEGGVYRLHPVCVLTPRGPRKARAWCAAAWRAGAAPWPT</sequence>
<dbReference type="Proteomes" id="UP001196068">
    <property type="component" value="Unassembled WGS sequence"/>
</dbReference>
<dbReference type="CDD" id="cd06661">
    <property type="entry name" value="GGCT_like"/>
    <property type="match status" value="1"/>
</dbReference>
<dbReference type="EMBL" id="JAAEDH010000006">
    <property type="protein sequence ID" value="MBR0654805.1"/>
    <property type="molecule type" value="Genomic_DNA"/>
</dbReference>
<comment type="caution">
    <text evidence="2">The sequence shown here is derived from an EMBL/GenBank/DDBJ whole genome shotgun (WGS) entry which is preliminary data.</text>
</comment>
<evidence type="ECO:0000313" key="3">
    <source>
        <dbReference type="Proteomes" id="UP001196068"/>
    </source>
</evidence>
<dbReference type="Pfam" id="PF06094">
    <property type="entry name" value="GGACT"/>
    <property type="match status" value="1"/>
</dbReference>
<gene>
    <name evidence="2" type="ORF">GXW79_06915</name>
</gene>
<reference evidence="2" key="2">
    <citation type="journal article" date="2021" name="Syst. Appl. Microbiol.">
        <title>Roseomonas hellenica sp. nov., isolated from roots of wild-growing Alkanna tinctoria.</title>
        <authorList>
            <person name="Rat A."/>
            <person name="Naranjo H.D."/>
            <person name="Lebbe L."/>
            <person name="Cnockaert M."/>
            <person name="Krigas N."/>
            <person name="Grigoriadou K."/>
            <person name="Maloupa E."/>
            <person name="Willems A."/>
        </authorList>
    </citation>
    <scope>NUCLEOTIDE SEQUENCE</scope>
    <source>
        <strain evidence="2">LMG 28251</strain>
    </source>
</reference>
<keyword evidence="3" id="KW-1185">Reference proteome</keyword>
<reference evidence="2" key="1">
    <citation type="submission" date="2020-01" db="EMBL/GenBank/DDBJ databases">
        <authorList>
            <person name="Rat A."/>
        </authorList>
    </citation>
    <scope>NUCLEOTIDE SEQUENCE</scope>
    <source>
        <strain evidence="2">LMG 28251</strain>
    </source>
</reference>
<evidence type="ECO:0000259" key="1">
    <source>
        <dbReference type="Pfam" id="PF06094"/>
    </source>
</evidence>
<accession>A0AAF1JVU9</accession>
<feature type="domain" description="Gamma-glutamylcyclotransferase AIG2-like" evidence="1">
    <location>
        <begin position="6"/>
        <end position="103"/>
    </location>
</feature>
<dbReference type="InterPro" id="IPR013024">
    <property type="entry name" value="GGCT-like"/>
</dbReference>
<organism evidence="2 3">
    <name type="scientific">Plastoroseomonas arctica</name>
    <dbReference type="NCBI Taxonomy" id="1509237"/>
    <lineage>
        <taxon>Bacteria</taxon>
        <taxon>Pseudomonadati</taxon>
        <taxon>Pseudomonadota</taxon>
        <taxon>Alphaproteobacteria</taxon>
        <taxon>Acetobacterales</taxon>
        <taxon>Acetobacteraceae</taxon>
        <taxon>Plastoroseomonas</taxon>
    </lineage>
</organism>
<name>A0AAF1JVU9_9PROT</name>
<dbReference type="SUPFAM" id="SSF110857">
    <property type="entry name" value="Gamma-glutamyl cyclotransferase-like"/>
    <property type="match status" value="1"/>
</dbReference>
<proteinExistence type="predicted"/>
<dbReference type="InterPro" id="IPR036568">
    <property type="entry name" value="GGCT-like_sf"/>
</dbReference>
<dbReference type="InterPro" id="IPR009288">
    <property type="entry name" value="AIG2-like_dom"/>
</dbReference>
<protein>
    <submittedName>
        <fullName evidence="2">Gamma-glutamylcyclotransferase</fullName>
    </submittedName>
</protein>
<evidence type="ECO:0000313" key="2">
    <source>
        <dbReference type="EMBL" id="MBR0654805.1"/>
    </source>
</evidence>